<protein>
    <submittedName>
        <fullName evidence="6">Glycerol operon regulatory protein</fullName>
    </submittedName>
</protein>
<feature type="domain" description="HTH iclR-type" evidence="4">
    <location>
        <begin position="9"/>
        <end position="70"/>
    </location>
</feature>
<keyword evidence="1" id="KW-0805">Transcription regulation</keyword>
<dbReference type="Pfam" id="PF01614">
    <property type="entry name" value="IclR_C"/>
    <property type="match status" value="1"/>
</dbReference>
<dbReference type="GO" id="GO:0003677">
    <property type="term" value="F:DNA binding"/>
    <property type="evidence" value="ECO:0007669"/>
    <property type="project" value="UniProtKB-KW"/>
</dbReference>
<organism evidence="6 7">
    <name type="scientific">Achromobacter agilis</name>
    <dbReference type="NCBI Taxonomy" id="1353888"/>
    <lineage>
        <taxon>Bacteria</taxon>
        <taxon>Pseudomonadati</taxon>
        <taxon>Pseudomonadota</taxon>
        <taxon>Betaproteobacteria</taxon>
        <taxon>Burkholderiales</taxon>
        <taxon>Alcaligenaceae</taxon>
        <taxon>Achromobacter</taxon>
    </lineage>
</organism>
<dbReference type="InterPro" id="IPR050707">
    <property type="entry name" value="HTH_MetabolicPath_Reg"/>
</dbReference>
<dbReference type="Pfam" id="PF09339">
    <property type="entry name" value="HTH_IclR"/>
    <property type="match status" value="1"/>
</dbReference>
<dbReference type="InterPro" id="IPR029016">
    <property type="entry name" value="GAF-like_dom_sf"/>
</dbReference>
<keyword evidence="2" id="KW-0238">DNA-binding</keyword>
<dbReference type="EMBL" id="UFQB01000009">
    <property type="protein sequence ID" value="SSW66563.1"/>
    <property type="molecule type" value="Genomic_DNA"/>
</dbReference>
<dbReference type="SMART" id="SM00346">
    <property type="entry name" value="HTH_ICLR"/>
    <property type="match status" value="1"/>
</dbReference>
<dbReference type="SUPFAM" id="SSF55781">
    <property type="entry name" value="GAF domain-like"/>
    <property type="match status" value="1"/>
</dbReference>
<evidence type="ECO:0000259" key="4">
    <source>
        <dbReference type="PROSITE" id="PS51077"/>
    </source>
</evidence>
<proteinExistence type="predicted"/>
<dbReference type="PROSITE" id="PS51077">
    <property type="entry name" value="HTH_ICLR"/>
    <property type="match status" value="1"/>
</dbReference>
<dbReference type="GO" id="GO:0045892">
    <property type="term" value="P:negative regulation of DNA-templated transcription"/>
    <property type="evidence" value="ECO:0007669"/>
    <property type="project" value="TreeGrafter"/>
</dbReference>
<dbReference type="PANTHER" id="PTHR30136">
    <property type="entry name" value="HELIX-TURN-HELIX TRANSCRIPTIONAL REGULATOR, ICLR FAMILY"/>
    <property type="match status" value="1"/>
</dbReference>
<dbReference type="OrthoDB" id="9807558at2"/>
<dbReference type="Gene3D" id="3.30.450.40">
    <property type="match status" value="1"/>
</dbReference>
<evidence type="ECO:0000256" key="3">
    <source>
        <dbReference type="ARBA" id="ARBA00023163"/>
    </source>
</evidence>
<reference evidence="6 7" key="1">
    <citation type="submission" date="2018-07" db="EMBL/GenBank/DDBJ databases">
        <authorList>
            <person name="Peeters C."/>
        </authorList>
    </citation>
    <scope>NUCLEOTIDE SEQUENCE [LARGE SCALE GENOMIC DNA]</scope>
    <source>
        <strain evidence="6 7">LMG 3411</strain>
    </source>
</reference>
<dbReference type="Proteomes" id="UP000289184">
    <property type="component" value="Unassembled WGS sequence"/>
</dbReference>
<evidence type="ECO:0000256" key="1">
    <source>
        <dbReference type="ARBA" id="ARBA00023015"/>
    </source>
</evidence>
<sequence length="256" mass="27885">MPTLDSAVVSSTKKTCRVLASLSDRRIHRLTDIAQHAGLDISTALRILKDLESEGFVERDPESKHYMLGPQVYAMHHAMVDGLDLRGLARPALIRLARRFGDTVILSMPVGWESVCVDLCFGDYPIRANYLEVGSRRPLGVGAGSLALLSALDEDEAQALLPLVRERLAARYPRFPAEALDAAARRARELGHAMLLDVVVEKMGGLGVAVRGPSGRAIGALSVAALNERIEPREQELAQALAEEARAIERAWMPHA</sequence>
<dbReference type="RefSeq" id="WP_129527849.1">
    <property type="nucleotide sequence ID" value="NZ_UFQB01000009.1"/>
</dbReference>
<dbReference type="InterPro" id="IPR005471">
    <property type="entry name" value="Tscrpt_reg_IclR_N"/>
</dbReference>
<evidence type="ECO:0000313" key="7">
    <source>
        <dbReference type="Proteomes" id="UP000289184"/>
    </source>
</evidence>
<gene>
    <name evidence="6" type="primary">gylR_2</name>
    <name evidence="6" type="ORF">AGI3411_02658</name>
</gene>
<dbReference type="InterPro" id="IPR036390">
    <property type="entry name" value="WH_DNA-bd_sf"/>
</dbReference>
<keyword evidence="3" id="KW-0804">Transcription</keyword>
<evidence type="ECO:0000313" key="6">
    <source>
        <dbReference type="EMBL" id="SSW66563.1"/>
    </source>
</evidence>
<evidence type="ECO:0000256" key="2">
    <source>
        <dbReference type="ARBA" id="ARBA00023125"/>
    </source>
</evidence>
<feature type="domain" description="IclR-ED" evidence="5">
    <location>
        <begin position="71"/>
        <end position="254"/>
    </location>
</feature>
<dbReference type="PANTHER" id="PTHR30136:SF39">
    <property type="entry name" value="TRANSCRIPTIONAL REGULATORY PROTEIN"/>
    <property type="match status" value="1"/>
</dbReference>
<dbReference type="InterPro" id="IPR036388">
    <property type="entry name" value="WH-like_DNA-bd_sf"/>
</dbReference>
<keyword evidence="7" id="KW-1185">Reference proteome</keyword>
<dbReference type="GO" id="GO:0003700">
    <property type="term" value="F:DNA-binding transcription factor activity"/>
    <property type="evidence" value="ECO:0007669"/>
    <property type="project" value="TreeGrafter"/>
</dbReference>
<dbReference type="SUPFAM" id="SSF46785">
    <property type="entry name" value="Winged helix' DNA-binding domain"/>
    <property type="match status" value="1"/>
</dbReference>
<dbReference type="AlphaFoldDB" id="A0A446CFI2"/>
<name>A0A446CFI2_9BURK</name>
<accession>A0A446CFI2</accession>
<dbReference type="Gene3D" id="1.10.10.10">
    <property type="entry name" value="Winged helix-like DNA-binding domain superfamily/Winged helix DNA-binding domain"/>
    <property type="match status" value="1"/>
</dbReference>
<evidence type="ECO:0000259" key="5">
    <source>
        <dbReference type="PROSITE" id="PS51078"/>
    </source>
</evidence>
<dbReference type="PROSITE" id="PS51078">
    <property type="entry name" value="ICLR_ED"/>
    <property type="match status" value="1"/>
</dbReference>
<dbReference type="InterPro" id="IPR014757">
    <property type="entry name" value="Tscrpt_reg_IclR_C"/>
</dbReference>